<dbReference type="InterPro" id="IPR031165">
    <property type="entry name" value="GNAT_YJDJ"/>
</dbReference>
<evidence type="ECO:0000313" key="2">
    <source>
        <dbReference type="EMBL" id="MFC3812636.1"/>
    </source>
</evidence>
<dbReference type="PANTHER" id="PTHR31435">
    <property type="entry name" value="PROTEIN NATD1"/>
    <property type="match status" value="1"/>
</dbReference>
<reference evidence="3" key="1">
    <citation type="journal article" date="2019" name="Int. J. Syst. Evol. Microbiol.">
        <title>The Global Catalogue of Microorganisms (GCM) 10K type strain sequencing project: providing services to taxonomists for standard genome sequencing and annotation.</title>
        <authorList>
            <consortium name="The Broad Institute Genomics Platform"/>
            <consortium name="The Broad Institute Genome Sequencing Center for Infectious Disease"/>
            <person name="Wu L."/>
            <person name="Ma J."/>
        </authorList>
    </citation>
    <scope>NUCLEOTIDE SEQUENCE [LARGE SCALE GENOMIC DNA]</scope>
    <source>
        <strain evidence="3">CECT 7956</strain>
    </source>
</reference>
<keyword evidence="2" id="KW-0808">Transferase</keyword>
<dbReference type="PROSITE" id="PS51729">
    <property type="entry name" value="GNAT_YJDJ"/>
    <property type="match status" value="1"/>
</dbReference>
<sequence>MEIKHKETDERGEFYIEEKGKKLGRLFYHWAGTDRIIIEHTEVSEALKGKGAGKQLVMKAVEMARNKNIKIVPLCPFANKVMHLNDDFKDVL</sequence>
<dbReference type="InterPro" id="IPR045057">
    <property type="entry name" value="Gcn5-rel_NAT"/>
</dbReference>
<keyword evidence="3" id="KW-1185">Reference proteome</keyword>
<gene>
    <name evidence="2" type="ORF">ACFOOI_18385</name>
</gene>
<protein>
    <submittedName>
        <fullName evidence="2">GNAT family N-acetyltransferase</fullName>
        <ecNumber evidence="2">2.3.1.-</ecNumber>
    </submittedName>
</protein>
<keyword evidence="2" id="KW-0012">Acyltransferase</keyword>
<evidence type="ECO:0000259" key="1">
    <source>
        <dbReference type="PROSITE" id="PS51729"/>
    </source>
</evidence>
<dbReference type="Gene3D" id="3.40.630.30">
    <property type="match status" value="1"/>
</dbReference>
<feature type="domain" description="N-acetyltransferase" evidence="1">
    <location>
        <begin position="6"/>
        <end position="92"/>
    </location>
</feature>
<dbReference type="CDD" id="cd04301">
    <property type="entry name" value="NAT_SF"/>
    <property type="match status" value="1"/>
</dbReference>
<accession>A0ABV7Z0F3</accession>
<comment type="caution">
    <text evidence="2">The sequence shown here is derived from an EMBL/GenBank/DDBJ whole genome shotgun (WGS) entry which is preliminary data.</text>
</comment>
<name>A0ABV7Z0F3_9BACT</name>
<dbReference type="Proteomes" id="UP001595616">
    <property type="component" value="Unassembled WGS sequence"/>
</dbReference>
<dbReference type="Pfam" id="PF14542">
    <property type="entry name" value="Acetyltransf_CG"/>
    <property type="match status" value="1"/>
</dbReference>
<dbReference type="RefSeq" id="WP_379839522.1">
    <property type="nucleotide sequence ID" value="NZ_JBHRYQ010000001.1"/>
</dbReference>
<dbReference type="EMBL" id="JBHRYQ010000001">
    <property type="protein sequence ID" value="MFC3812636.1"/>
    <property type="molecule type" value="Genomic_DNA"/>
</dbReference>
<dbReference type="SUPFAM" id="SSF55729">
    <property type="entry name" value="Acyl-CoA N-acyltransferases (Nat)"/>
    <property type="match status" value="1"/>
</dbReference>
<proteinExistence type="predicted"/>
<organism evidence="2 3">
    <name type="scientific">Lacihabitans lacunae</name>
    <dbReference type="NCBI Taxonomy" id="1028214"/>
    <lineage>
        <taxon>Bacteria</taxon>
        <taxon>Pseudomonadati</taxon>
        <taxon>Bacteroidota</taxon>
        <taxon>Cytophagia</taxon>
        <taxon>Cytophagales</taxon>
        <taxon>Leadbetterellaceae</taxon>
        <taxon>Lacihabitans</taxon>
    </lineage>
</organism>
<dbReference type="PANTHER" id="PTHR31435:SF10">
    <property type="entry name" value="BSR4717 PROTEIN"/>
    <property type="match status" value="1"/>
</dbReference>
<dbReference type="EC" id="2.3.1.-" evidence="2"/>
<dbReference type="GO" id="GO:0016746">
    <property type="term" value="F:acyltransferase activity"/>
    <property type="evidence" value="ECO:0007669"/>
    <property type="project" value="UniProtKB-KW"/>
</dbReference>
<dbReference type="InterPro" id="IPR016181">
    <property type="entry name" value="Acyl_CoA_acyltransferase"/>
</dbReference>
<evidence type="ECO:0000313" key="3">
    <source>
        <dbReference type="Proteomes" id="UP001595616"/>
    </source>
</evidence>